<evidence type="ECO:0000256" key="1">
    <source>
        <dbReference type="ARBA" id="ARBA00005939"/>
    </source>
</evidence>
<dbReference type="InterPro" id="IPR010849">
    <property type="entry name" value="Gonadal"/>
</dbReference>
<keyword evidence="4" id="KW-1185">Reference proteome</keyword>
<dbReference type="Proteomes" id="UP000054560">
    <property type="component" value="Unassembled WGS sequence"/>
</dbReference>
<name>A0A0L0GA69_9EUKA</name>
<reference evidence="3 4" key="1">
    <citation type="submission" date="2011-02" db="EMBL/GenBank/DDBJ databases">
        <title>The Genome Sequence of Sphaeroforma arctica JP610.</title>
        <authorList>
            <consortium name="The Broad Institute Genome Sequencing Platform"/>
            <person name="Russ C."/>
            <person name="Cuomo C."/>
            <person name="Young S.K."/>
            <person name="Zeng Q."/>
            <person name="Gargeya S."/>
            <person name="Alvarado L."/>
            <person name="Berlin A."/>
            <person name="Chapman S.B."/>
            <person name="Chen Z."/>
            <person name="Freedman E."/>
            <person name="Gellesch M."/>
            <person name="Goldberg J."/>
            <person name="Griggs A."/>
            <person name="Gujja S."/>
            <person name="Heilman E."/>
            <person name="Heiman D."/>
            <person name="Howarth C."/>
            <person name="Mehta T."/>
            <person name="Neiman D."/>
            <person name="Pearson M."/>
            <person name="Roberts A."/>
            <person name="Saif S."/>
            <person name="Shea T."/>
            <person name="Shenoy N."/>
            <person name="Sisk P."/>
            <person name="Stolte C."/>
            <person name="Sykes S."/>
            <person name="White J."/>
            <person name="Yandava C."/>
            <person name="Burger G."/>
            <person name="Gray M.W."/>
            <person name="Holland P.W.H."/>
            <person name="King N."/>
            <person name="Lang F.B.F."/>
            <person name="Roger A.J."/>
            <person name="Ruiz-Trillo I."/>
            <person name="Haas B."/>
            <person name="Nusbaum C."/>
            <person name="Birren B."/>
        </authorList>
    </citation>
    <scope>NUCLEOTIDE SEQUENCE [LARGE SCALE GENOMIC DNA]</scope>
    <source>
        <strain evidence="3 4">JP610</strain>
    </source>
</reference>
<protein>
    <submittedName>
        <fullName evidence="3">Uncharacterized protein</fullName>
    </submittedName>
</protein>
<gene>
    <name evidence="3" type="ORF">SARC_01933</name>
</gene>
<feature type="compositionally biased region" description="Basic and acidic residues" evidence="2">
    <location>
        <begin position="51"/>
        <end position="67"/>
    </location>
</feature>
<dbReference type="AlphaFoldDB" id="A0A0L0GA69"/>
<proteinExistence type="inferred from homology"/>
<dbReference type="Pfam" id="PF07324">
    <property type="entry name" value="DGCR6"/>
    <property type="match status" value="1"/>
</dbReference>
<sequence length="144" mass="15953">MVADLPPHIRRVLTGKDVKQLSYVLLHPSVVATLIQLSMKQKVAMRKHATKRDEHVAQQLQERKNLVDADTPDAELESYDDACAEELKQADTETIRALDALVVEQQLALGQLKVPGFWVSQDRDVITVQMAILGCLSQLISGGV</sequence>
<evidence type="ECO:0000313" key="4">
    <source>
        <dbReference type="Proteomes" id="UP000054560"/>
    </source>
</evidence>
<dbReference type="RefSeq" id="XP_014159797.1">
    <property type="nucleotide sequence ID" value="XM_014304322.1"/>
</dbReference>
<dbReference type="OrthoDB" id="21617at2759"/>
<organism evidence="3 4">
    <name type="scientific">Sphaeroforma arctica JP610</name>
    <dbReference type="NCBI Taxonomy" id="667725"/>
    <lineage>
        <taxon>Eukaryota</taxon>
        <taxon>Ichthyosporea</taxon>
        <taxon>Ichthyophonida</taxon>
        <taxon>Sphaeroforma</taxon>
    </lineage>
</organism>
<dbReference type="GeneID" id="25902437"/>
<evidence type="ECO:0000313" key="3">
    <source>
        <dbReference type="EMBL" id="KNC85895.1"/>
    </source>
</evidence>
<dbReference type="EMBL" id="KQ241678">
    <property type="protein sequence ID" value="KNC85895.1"/>
    <property type="molecule type" value="Genomic_DNA"/>
</dbReference>
<evidence type="ECO:0000256" key="2">
    <source>
        <dbReference type="SAM" id="MobiDB-lite"/>
    </source>
</evidence>
<feature type="region of interest" description="Disordered" evidence="2">
    <location>
        <begin position="48"/>
        <end position="73"/>
    </location>
</feature>
<accession>A0A0L0GA69</accession>
<comment type="similarity">
    <text evidence="1">Belongs to the gonadal family.</text>
</comment>